<dbReference type="Proteomes" id="UP000223913">
    <property type="component" value="Unassembled WGS sequence"/>
</dbReference>
<protein>
    <recommendedName>
        <fullName evidence="4">Outer membrane protein beta-barrel domain-containing protein</fullName>
    </recommendedName>
</protein>
<feature type="signal peptide" evidence="1">
    <location>
        <begin position="1"/>
        <end position="18"/>
    </location>
</feature>
<accession>A0A2D0N067</accession>
<gene>
    <name evidence="2" type="ORF">CRP01_35350</name>
</gene>
<comment type="caution">
    <text evidence="2">The sequence shown here is derived from an EMBL/GenBank/DDBJ whole genome shotgun (WGS) entry which is preliminary data.</text>
</comment>
<organism evidence="2 3">
    <name type="scientific">Flavilitoribacter nigricans (strain ATCC 23147 / DSM 23189 / NBRC 102662 / NCIMB 1420 / SS-2)</name>
    <name type="common">Lewinella nigricans</name>
    <dbReference type="NCBI Taxonomy" id="1122177"/>
    <lineage>
        <taxon>Bacteria</taxon>
        <taxon>Pseudomonadati</taxon>
        <taxon>Bacteroidota</taxon>
        <taxon>Saprospiria</taxon>
        <taxon>Saprospirales</taxon>
        <taxon>Lewinellaceae</taxon>
        <taxon>Flavilitoribacter</taxon>
    </lineage>
</organism>
<evidence type="ECO:0000256" key="1">
    <source>
        <dbReference type="SAM" id="SignalP"/>
    </source>
</evidence>
<dbReference type="EMBL" id="PDUD01000049">
    <property type="protein sequence ID" value="PHN01766.1"/>
    <property type="molecule type" value="Genomic_DNA"/>
</dbReference>
<evidence type="ECO:0000313" key="2">
    <source>
        <dbReference type="EMBL" id="PHN01766.1"/>
    </source>
</evidence>
<evidence type="ECO:0000313" key="3">
    <source>
        <dbReference type="Proteomes" id="UP000223913"/>
    </source>
</evidence>
<keyword evidence="1" id="KW-0732">Signal</keyword>
<evidence type="ECO:0008006" key="4">
    <source>
        <dbReference type="Google" id="ProtNLM"/>
    </source>
</evidence>
<feature type="chain" id="PRO_5012745322" description="Outer membrane protein beta-barrel domain-containing protein" evidence="1">
    <location>
        <begin position="19"/>
        <end position="200"/>
    </location>
</feature>
<reference evidence="2 3" key="1">
    <citation type="submission" date="2017-10" db="EMBL/GenBank/DDBJ databases">
        <title>The draft genome sequence of Lewinella nigricans NBRC 102662.</title>
        <authorList>
            <person name="Wang K."/>
        </authorList>
    </citation>
    <scope>NUCLEOTIDE SEQUENCE [LARGE SCALE GENOMIC DNA]</scope>
    <source>
        <strain evidence="2 3">NBRC 102662</strain>
    </source>
</reference>
<sequence length="200" mass="22010">MNKIITLLFCGLAFTLQAQQETLFDDLDVIGGFGSPIVEIGSINGEIGADVGGGGALVMDRLFIGGYGMGTDYPEYTINDGEDAGQYNIRFKHGGLWFGYVTDQDKLVHLYSSLKVGWGKSQLRVDKDALYSDRNFVMTPELGVEVNLTDFFKLALTGGYRWVNGISQLPGLDNSSFSSPIGILTFRFGGFGDYDHDWDW</sequence>
<dbReference type="OrthoDB" id="1122635at2"/>
<keyword evidence="3" id="KW-1185">Reference proteome</keyword>
<proteinExistence type="predicted"/>
<dbReference type="AlphaFoldDB" id="A0A2D0N067"/>
<name>A0A2D0N067_FLAN2</name>
<dbReference type="RefSeq" id="WP_099154812.1">
    <property type="nucleotide sequence ID" value="NZ_PDUD01000049.1"/>
</dbReference>